<dbReference type="CDD" id="cd01293">
    <property type="entry name" value="Bact_CD"/>
    <property type="match status" value="1"/>
</dbReference>
<organism evidence="2 3">
    <name type="scientific">Devosia neptuniae</name>
    <dbReference type="NCBI Taxonomy" id="191302"/>
    <lineage>
        <taxon>Bacteria</taxon>
        <taxon>Pseudomonadati</taxon>
        <taxon>Pseudomonadota</taxon>
        <taxon>Alphaproteobacteria</taxon>
        <taxon>Hyphomicrobiales</taxon>
        <taxon>Devosiaceae</taxon>
        <taxon>Devosia</taxon>
    </lineage>
</organism>
<gene>
    <name evidence="2" type="ORF">N8A98_16415</name>
</gene>
<dbReference type="PANTHER" id="PTHR32027">
    <property type="entry name" value="CYTOSINE DEAMINASE"/>
    <property type="match status" value="1"/>
</dbReference>
<dbReference type="Gene3D" id="3.20.20.140">
    <property type="entry name" value="Metal-dependent hydrolases"/>
    <property type="match status" value="1"/>
</dbReference>
<keyword evidence="3" id="KW-1185">Reference proteome</keyword>
<dbReference type="InterPro" id="IPR052349">
    <property type="entry name" value="Metallo-hydrolase_Enzymes"/>
</dbReference>
<protein>
    <submittedName>
        <fullName evidence="2">Amidohydrolase family protein</fullName>
    </submittedName>
</protein>
<dbReference type="InterPro" id="IPR011059">
    <property type="entry name" value="Metal-dep_hydrolase_composite"/>
</dbReference>
<dbReference type="Pfam" id="PF07969">
    <property type="entry name" value="Amidohydro_3"/>
    <property type="match status" value="1"/>
</dbReference>
<evidence type="ECO:0000313" key="2">
    <source>
        <dbReference type="EMBL" id="UXN68819.1"/>
    </source>
</evidence>
<dbReference type="SUPFAM" id="SSF51338">
    <property type="entry name" value="Composite domain of metallo-dependent hydrolases"/>
    <property type="match status" value="1"/>
</dbReference>
<dbReference type="RefSeq" id="WP_262166861.1">
    <property type="nucleotide sequence ID" value="NZ_CP104965.1"/>
</dbReference>
<name>A0ABY6C9K7_9HYPH</name>
<feature type="domain" description="Amidohydrolase 3" evidence="1">
    <location>
        <begin position="143"/>
        <end position="386"/>
    </location>
</feature>
<dbReference type="NCBIfam" id="NF004636">
    <property type="entry name" value="PRK05985.1"/>
    <property type="match status" value="1"/>
</dbReference>
<evidence type="ECO:0000259" key="1">
    <source>
        <dbReference type="Pfam" id="PF07969"/>
    </source>
</evidence>
<dbReference type="Proteomes" id="UP001061862">
    <property type="component" value="Chromosome"/>
</dbReference>
<proteinExistence type="predicted"/>
<dbReference type="EMBL" id="CP104965">
    <property type="protein sequence ID" value="UXN68819.1"/>
    <property type="molecule type" value="Genomic_DNA"/>
</dbReference>
<evidence type="ECO:0000313" key="3">
    <source>
        <dbReference type="Proteomes" id="UP001061862"/>
    </source>
</evidence>
<reference evidence="2 3" key="1">
    <citation type="submission" date="2022-09" db="EMBL/GenBank/DDBJ databases">
        <title>Interaction between co-microsymbionts with complementary sets of symbiotic genes in legume-rhizobium systems.</title>
        <authorList>
            <person name="Safronova V."/>
            <person name="Sazanova A."/>
            <person name="Afonin A."/>
            <person name="Chirak E."/>
        </authorList>
    </citation>
    <scope>NUCLEOTIDE SEQUENCE [LARGE SCALE GENOMIC DNA]</scope>
    <source>
        <strain evidence="2 3">A18/4-1</strain>
    </source>
</reference>
<accession>A0ABY6C9K7</accession>
<dbReference type="Gene3D" id="2.30.40.10">
    <property type="entry name" value="Urease, subunit C, domain 1"/>
    <property type="match status" value="1"/>
</dbReference>
<dbReference type="InterPro" id="IPR013108">
    <property type="entry name" value="Amidohydro_3"/>
</dbReference>
<dbReference type="InterPro" id="IPR032466">
    <property type="entry name" value="Metal_Hydrolase"/>
</dbReference>
<dbReference type="PANTHER" id="PTHR32027:SF9">
    <property type="entry name" value="BLL3847 PROTEIN"/>
    <property type="match status" value="1"/>
</dbReference>
<dbReference type="SUPFAM" id="SSF51556">
    <property type="entry name" value="Metallo-dependent hydrolases"/>
    <property type="match status" value="1"/>
</dbReference>
<sequence>MSTTLFSDVMLPSGDRADVLVSGGRITRIAGPNTLTADTAELVPGTGLLLAPSFVEGHIHLDKTLLGLPFISHLPGDSVGERIEREKQLRRSVTLPVLERGAKLIEQIVPFGTGLVRSHVDIDTEIGLAHLEQLLALRQRYARLIDLQIVAFPQSGILRDPGTAELLDAALSNGADLIGGLDPAGIDGDISGHLDVVFSLAEKHGAGIDIHLHDGGLLGLFELTDIAARTKAAGLGGRVAVSHAFCLGEPLDIGPTLEALAGAGVAIMTNGPGPVPMPPVKRLHATGVTVFTGSDNIRDAWAPYGNGDMLERAMLIGYRQGLLADADIALTFDMATHHAARALGVTTYGIAEGQPADLVLMSANSTAEAVATRPARRMVMKAGLVVAANGVLVGR</sequence>